<evidence type="ECO:0000256" key="1">
    <source>
        <dbReference type="SAM" id="MobiDB-lite"/>
    </source>
</evidence>
<evidence type="ECO:0000313" key="6">
    <source>
        <dbReference type="Proteomes" id="UP000315439"/>
    </source>
</evidence>
<dbReference type="InterPro" id="IPR004846">
    <property type="entry name" value="T2SS/T3SS_dom"/>
</dbReference>
<feature type="region of interest" description="Disordered" evidence="1">
    <location>
        <begin position="180"/>
        <end position="200"/>
    </location>
</feature>
<dbReference type="InterPro" id="IPR001775">
    <property type="entry name" value="GspD/PilQ"/>
</dbReference>
<keyword evidence="6" id="KW-1185">Reference proteome</keyword>
<dbReference type="Pfam" id="PF00263">
    <property type="entry name" value="Secretin"/>
    <property type="match status" value="1"/>
</dbReference>
<keyword evidence="2" id="KW-0732">Signal</keyword>
<dbReference type="GO" id="GO:0019867">
    <property type="term" value="C:outer membrane"/>
    <property type="evidence" value="ECO:0007669"/>
    <property type="project" value="InterPro"/>
</dbReference>
<dbReference type="InterPro" id="IPR011514">
    <property type="entry name" value="Secretin_N_2"/>
</dbReference>
<feature type="signal peptide" evidence="2">
    <location>
        <begin position="1"/>
        <end position="23"/>
    </location>
</feature>
<proteinExistence type="predicted"/>
<protein>
    <submittedName>
        <fullName evidence="5">Pilus (MSHA type) biogenesis protein MshL</fullName>
    </submittedName>
</protein>
<gene>
    <name evidence="5" type="primary">mshL</name>
    <name evidence="5" type="ORF">FLL46_08425</name>
</gene>
<dbReference type="Gene3D" id="3.30.1370.130">
    <property type="match status" value="1"/>
</dbReference>
<dbReference type="AlphaFoldDB" id="A0A545UGG9"/>
<dbReference type="EMBL" id="VIKS01000004">
    <property type="protein sequence ID" value="TQV88535.1"/>
    <property type="molecule type" value="Genomic_DNA"/>
</dbReference>
<evidence type="ECO:0000259" key="3">
    <source>
        <dbReference type="Pfam" id="PF00263"/>
    </source>
</evidence>
<feature type="domain" description="Secretin N-terminal" evidence="4">
    <location>
        <begin position="155"/>
        <end position="241"/>
    </location>
</feature>
<dbReference type="Proteomes" id="UP000315439">
    <property type="component" value="Unassembled WGS sequence"/>
</dbReference>
<dbReference type="PANTHER" id="PTHR30332:SF17">
    <property type="entry name" value="TYPE IV PILIATION SYSTEM PROTEIN DR_0774-RELATED"/>
    <property type="match status" value="1"/>
</dbReference>
<dbReference type="NCBIfam" id="TIGR02519">
    <property type="entry name" value="pilus_MshL"/>
    <property type="match status" value="1"/>
</dbReference>
<dbReference type="InterPro" id="IPR050810">
    <property type="entry name" value="Bact_Secretion_Sys_Channel"/>
</dbReference>
<dbReference type="OrthoDB" id="9775455at2"/>
<evidence type="ECO:0000256" key="2">
    <source>
        <dbReference type="SAM" id="SignalP"/>
    </source>
</evidence>
<evidence type="ECO:0000313" key="5">
    <source>
        <dbReference type="EMBL" id="TQV88535.1"/>
    </source>
</evidence>
<sequence length="537" mass="59192">MTMVKTTLKLSSFILMVSLLTSCETFQPAPEEKKVSIAVEELAKLQKLQNSGRPVVSSQEMLDTLLPPVALEDPTIEEEKFDVSVKNIDARSFLLGLVDGTDYNLMVSPDIDIKISLQLKDVTVSEVLAALEKIYPLMVEKQDNLFFVSSAETMTAIYPVDYLNLSRRGKSRTNVAGQTLVSSEGGGQSDNNQTGTQNSVTQLNSSEINTESNTDFWKELKLSLDLIVKDEEKASIVVSPHAGIVVVKAMPKTQRLIKEYLGVTQNGLNRQVILEAKIIEVILNDGYQAGIDWRKVNLVNDGDGFIFGPQGQVLNTLDEENPLNGVFSMLYQGNRFDAAINLLKTQGDVQVLSSPRVSTVNNQKAVIKVGSDEFFVTDVSTTTVTGTSTATTPDVTLTSFFSGISLDVTPQINNQGEIVLHIHPVVSEVTDQQKTITLGEDNFTLPLALTNIRESDSIVRAKDQQIIVIGGLMQNTIRNRENTTPLLGDIPVLGKIFTQTRESQVKSELVILLKANLVNNDFTRDEIQRVKKRFNKL</sequence>
<feature type="chain" id="PRO_5021867339" evidence="2">
    <location>
        <begin position="24"/>
        <end position="537"/>
    </location>
</feature>
<organism evidence="5 6">
    <name type="scientific">Aliikangiella coralliicola</name>
    <dbReference type="NCBI Taxonomy" id="2592383"/>
    <lineage>
        <taxon>Bacteria</taxon>
        <taxon>Pseudomonadati</taxon>
        <taxon>Pseudomonadota</taxon>
        <taxon>Gammaproteobacteria</taxon>
        <taxon>Oceanospirillales</taxon>
        <taxon>Pleioneaceae</taxon>
        <taxon>Aliikangiella</taxon>
    </lineage>
</organism>
<dbReference type="PANTHER" id="PTHR30332">
    <property type="entry name" value="PROBABLE GENERAL SECRETION PATHWAY PROTEIN D"/>
    <property type="match status" value="1"/>
</dbReference>
<dbReference type="GO" id="GO:0015627">
    <property type="term" value="C:type II protein secretion system complex"/>
    <property type="evidence" value="ECO:0007669"/>
    <property type="project" value="TreeGrafter"/>
</dbReference>
<name>A0A545UGG9_9GAMM</name>
<evidence type="ECO:0000259" key="4">
    <source>
        <dbReference type="Pfam" id="PF07655"/>
    </source>
</evidence>
<feature type="compositionally biased region" description="Polar residues" evidence="1">
    <location>
        <begin position="189"/>
        <end position="200"/>
    </location>
</feature>
<dbReference type="PROSITE" id="PS51257">
    <property type="entry name" value="PROKAR_LIPOPROTEIN"/>
    <property type="match status" value="1"/>
</dbReference>
<accession>A0A545UGG9</accession>
<dbReference type="GO" id="GO:0009306">
    <property type="term" value="P:protein secretion"/>
    <property type="evidence" value="ECO:0007669"/>
    <property type="project" value="InterPro"/>
</dbReference>
<dbReference type="InterPro" id="IPR013358">
    <property type="entry name" value="Pilus_biogenesis_MshL"/>
</dbReference>
<reference evidence="5 6" key="1">
    <citation type="submission" date="2019-07" db="EMBL/GenBank/DDBJ databases">
        <title>Draft genome for Aliikangiella sp. M105.</title>
        <authorList>
            <person name="Wang G."/>
        </authorList>
    </citation>
    <scope>NUCLEOTIDE SEQUENCE [LARGE SCALE GENOMIC DNA]</scope>
    <source>
        <strain evidence="5 6">M105</strain>
    </source>
</reference>
<dbReference type="Pfam" id="PF07655">
    <property type="entry name" value="Secretin_N_2"/>
    <property type="match status" value="1"/>
</dbReference>
<comment type="caution">
    <text evidence="5">The sequence shown here is derived from an EMBL/GenBank/DDBJ whole genome shotgun (WGS) entry which is preliminary data.</text>
</comment>
<dbReference type="PRINTS" id="PR00811">
    <property type="entry name" value="BCTERIALGSPD"/>
</dbReference>
<feature type="domain" description="Type II/III secretion system secretin-like" evidence="3">
    <location>
        <begin position="343"/>
        <end position="518"/>
    </location>
</feature>
<dbReference type="GO" id="GO:0009297">
    <property type="term" value="P:pilus assembly"/>
    <property type="evidence" value="ECO:0007669"/>
    <property type="project" value="InterPro"/>
</dbReference>